<dbReference type="InterPro" id="IPR050566">
    <property type="entry name" value="Deoxyribonucleoside_kinase"/>
</dbReference>
<dbReference type="InterPro" id="IPR031314">
    <property type="entry name" value="DNK_dom"/>
</dbReference>
<evidence type="ECO:0000256" key="2">
    <source>
        <dbReference type="PIRSR" id="PIRSR000705-3"/>
    </source>
</evidence>
<evidence type="ECO:0000259" key="3">
    <source>
        <dbReference type="Pfam" id="PF01712"/>
    </source>
</evidence>
<feature type="binding site" evidence="2">
    <location>
        <begin position="131"/>
        <end position="135"/>
    </location>
    <ligand>
        <name>ATP</name>
        <dbReference type="ChEBI" id="CHEBI:30616"/>
    </ligand>
</feature>
<dbReference type="Proteomes" id="UP000326789">
    <property type="component" value="Unassembled WGS sequence"/>
</dbReference>
<evidence type="ECO:0000313" key="5">
    <source>
        <dbReference type="Proteomes" id="UP000326789"/>
    </source>
</evidence>
<dbReference type="EMBL" id="VWSE01000010">
    <property type="protein sequence ID" value="KAB0285453.1"/>
    <property type="molecule type" value="Genomic_DNA"/>
</dbReference>
<dbReference type="GO" id="GO:0005524">
    <property type="term" value="F:ATP binding"/>
    <property type="evidence" value="ECO:0007669"/>
    <property type="project" value="UniProtKB-KW"/>
</dbReference>
<comment type="caution">
    <text evidence="4">The sequence shown here is derived from an EMBL/GenBank/DDBJ whole genome shotgun (WGS) entry which is preliminary data.</text>
</comment>
<dbReference type="AlphaFoldDB" id="A0A5N3QTJ0"/>
<evidence type="ECO:0000256" key="1">
    <source>
        <dbReference type="PIRSR" id="PIRSR000705-1"/>
    </source>
</evidence>
<dbReference type="PANTHER" id="PTHR10513">
    <property type="entry name" value="DEOXYNUCLEOSIDE KINASE"/>
    <property type="match status" value="1"/>
</dbReference>
<dbReference type="GO" id="GO:0005737">
    <property type="term" value="C:cytoplasm"/>
    <property type="evidence" value="ECO:0007669"/>
    <property type="project" value="TreeGrafter"/>
</dbReference>
<proteinExistence type="predicted"/>
<feature type="binding site" evidence="2">
    <location>
        <begin position="8"/>
        <end position="16"/>
    </location>
    <ligand>
        <name>ATP</name>
        <dbReference type="ChEBI" id="CHEBI:30616"/>
    </ligand>
</feature>
<keyword evidence="2" id="KW-0547">Nucleotide-binding</keyword>
<dbReference type="RefSeq" id="WP_150873154.1">
    <property type="nucleotide sequence ID" value="NZ_VWSE01000010.1"/>
</dbReference>
<dbReference type="PIRSF" id="PIRSF000705">
    <property type="entry name" value="DNK"/>
    <property type="match status" value="1"/>
</dbReference>
<dbReference type="Pfam" id="PF01712">
    <property type="entry name" value="dNK"/>
    <property type="match status" value="1"/>
</dbReference>
<reference evidence="4 5" key="1">
    <citation type="submission" date="2019-09" db="EMBL/GenBank/DDBJ databases">
        <title>Whole genome sequence of Vibrio fortis.</title>
        <authorList>
            <person name="Das S.K."/>
        </authorList>
    </citation>
    <scope>NUCLEOTIDE SEQUENCE [LARGE SCALE GENOMIC DNA]</scope>
    <source>
        <strain evidence="4 5">AN60</strain>
    </source>
</reference>
<dbReference type="GO" id="GO:0019136">
    <property type="term" value="F:deoxynucleoside kinase activity"/>
    <property type="evidence" value="ECO:0007669"/>
    <property type="project" value="InterPro"/>
</dbReference>
<dbReference type="InterPro" id="IPR002624">
    <property type="entry name" value="DCK/DGK"/>
</dbReference>
<gene>
    <name evidence="4" type="ORF">F2P58_23350</name>
</gene>
<dbReference type="SUPFAM" id="SSF52540">
    <property type="entry name" value="P-loop containing nucleoside triphosphate hydrolases"/>
    <property type="match status" value="1"/>
</dbReference>
<evidence type="ECO:0000313" key="4">
    <source>
        <dbReference type="EMBL" id="KAB0285453.1"/>
    </source>
</evidence>
<organism evidence="4 5">
    <name type="scientific">Vibrio fortis</name>
    <dbReference type="NCBI Taxonomy" id="212667"/>
    <lineage>
        <taxon>Bacteria</taxon>
        <taxon>Pseudomonadati</taxon>
        <taxon>Pseudomonadota</taxon>
        <taxon>Gammaproteobacteria</taxon>
        <taxon>Vibrionales</taxon>
        <taxon>Vibrionaceae</taxon>
        <taxon>Vibrio</taxon>
    </lineage>
</organism>
<sequence length="195" mass="22372">MPYITLEGNVGVGKSTLLKRLSEELGWEAVEEGIEFDSGFQKLLKKRYEDPSPENVANLQIYIANFMAERINALDPNKYYLVERSVFATELFSLAAGRTDIIDAIAGHVLRVPPPEFYLYLTAPPRLCHERVIERARDVEAAGVPLDYLHTLHDIHERWYHMMQPLGRVKRVDAVKHPDVSVLADYIKSRVYAKY</sequence>
<feature type="active site" description="Proton acceptor" evidence="1">
    <location>
        <position position="83"/>
    </location>
</feature>
<protein>
    <submittedName>
        <fullName evidence="4">AAA family ATPase</fullName>
    </submittedName>
</protein>
<dbReference type="Gene3D" id="3.40.50.300">
    <property type="entry name" value="P-loop containing nucleotide triphosphate hydrolases"/>
    <property type="match status" value="1"/>
</dbReference>
<dbReference type="InterPro" id="IPR027417">
    <property type="entry name" value="P-loop_NTPase"/>
</dbReference>
<name>A0A5N3QTJ0_9VIBR</name>
<accession>A0A5N3QTJ0</accession>
<keyword evidence="2" id="KW-0067">ATP-binding</keyword>
<feature type="domain" description="Deoxynucleoside kinase" evidence="3">
    <location>
        <begin position="4"/>
        <end position="173"/>
    </location>
</feature>
<dbReference type="PANTHER" id="PTHR10513:SF35">
    <property type="entry name" value="DEOXYADENOSINE KINASE"/>
    <property type="match status" value="1"/>
</dbReference>